<dbReference type="Proteomes" id="UP001218188">
    <property type="component" value="Unassembled WGS sequence"/>
</dbReference>
<dbReference type="PANTHER" id="PTHR36223:SF1">
    <property type="entry name" value="TRANSCRIPTION ELONGATION FACTOR EAF N-TERMINAL DOMAIN-CONTAINING PROTEIN"/>
    <property type="match status" value="1"/>
</dbReference>
<dbReference type="PANTHER" id="PTHR36223">
    <property type="entry name" value="BETA-LACTAMASE-TYPE TRANSPEPTIDASE FOLD DOMAIN CONTAINING PROTEIN"/>
    <property type="match status" value="1"/>
</dbReference>
<keyword evidence="4" id="KW-1185">Reference proteome</keyword>
<keyword evidence="1" id="KW-0175">Coiled coil</keyword>
<dbReference type="InterPro" id="IPR057678">
    <property type="entry name" value="DUF7918"/>
</dbReference>
<dbReference type="EMBL" id="JARJCM010000277">
    <property type="protein sequence ID" value="KAJ7019996.1"/>
    <property type="molecule type" value="Genomic_DNA"/>
</dbReference>
<dbReference type="Pfam" id="PF25534">
    <property type="entry name" value="DUF7918"/>
    <property type="match status" value="1"/>
</dbReference>
<evidence type="ECO:0000256" key="1">
    <source>
        <dbReference type="SAM" id="Coils"/>
    </source>
</evidence>
<evidence type="ECO:0000313" key="3">
    <source>
        <dbReference type="EMBL" id="KAJ7019996.1"/>
    </source>
</evidence>
<comment type="caution">
    <text evidence="3">The sequence shown here is derived from an EMBL/GenBank/DDBJ whole genome shotgun (WGS) entry which is preliminary data.</text>
</comment>
<proteinExistence type="predicted"/>
<feature type="coiled-coil region" evidence="1">
    <location>
        <begin position="225"/>
        <end position="277"/>
    </location>
</feature>
<sequence length="294" mass="32759">MPDKDGFSAWITTEGVKAEEFDVQTAESSKMATCWIPSEGGKKFSVHWSNLSVPGLTGGRVLVDGNNCDGQILAQKRRPTSTAMGGMNETTTSVRPFVFGALDITDDETVADLAYPDEGLGTIDLEIWRVDKNDAGPSTWRNLAIPAPKKIHERSKKAVTQRIGFSDSVDRPPAKVVSCRWTERLVTFSFKYRQLDLLRADGIAPPLRKGKRKAPPIPDCVLSDEDGLNSEEARLEAALRQLRDKRALKNSKKRKIKEEDEAELIDLARRKKRIKLEDTSNRPIFIPGEVIDLT</sequence>
<gene>
    <name evidence="3" type="ORF">C8F04DRAFT_1051258</name>
</gene>
<name>A0AAD6S2E9_9AGAR</name>
<reference evidence="3" key="1">
    <citation type="submission" date="2023-03" db="EMBL/GenBank/DDBJ databases">
        <title>Massive genome expansion in bonnet fungi (Mycena s.s.) driven by repeated elements and novel gene families across ecological guilds.</title>
        <authorList>
            <consortium name="Lawrence Berkeley National Laboratory"/>
            <person name="Harder C.B."/>
            <person name="Miyauchi S."/>
            <person name="Viragh M."/>
            <person name="Kuo A."/>
            <person name="Thoen E."/>
            <person name="Andreopoulos B."/>
            <person name="Lu D."/>
            <person name="Skrede I."/>
            <person name="Drula E."/>
            <person name="Henrissat B."/>
            <person name="Morin E."/>
            <person name="Kohler A."/>
            <person name="Barry K."/>
            <person name="LaButti K."/>
            <person name="Morin E."/>
            <person name="Salamov A."/>
            <person name="Lipzen A."/>
            <person name="Mereny Z."/>
            <person name="Hegedus B."/>
            <person name="Baldrian P."/>
            <person name="Stursova M."/>
            <person name="Weitz H."/>
            <person name="Taylor A."/>
            <person name="Grigoriev I.V."/>
            <person name="Nagy L.G."/>
            <person name="Martin F."/>
            <person name="Kauserud H."/>
        </authorList>
    </citation>
    <scope>NUCLEOTIDE SEQUENCE</scope>
    <source>
        <strain evidence="3">CBHHK200</strain>
    </source>
</reference>
<evidence type="ECO:0000259" key="2">
    <source>
        <dbReference type="Pfam" id="PF25534"/>
    </source>
</evidence>
<accession>A0AAD6S2E9</accession>
<protein>
    <recommendedName>
        <fullName evidence="2">DUF7918 domain-containing protein</fullName>
    </recommendedName>
</protein>
<feature type="domain" description="DUF7918" evidence="2">
    <location>
        <begin position="9"/>
        <end position="205"/>
    </location>
</feature>
<evidence type="ECO:0000313" key="4">
    <source>
        <dbReference type="Proteomes" id="UP001218188"/>
    </source>
</evidence>
<organism evidence="3 4">
    <name type="scientific">Mycena alexandri</name>
    <dbReference type="NCBI Taxonomy" id="1745969"/>
    <lineage>
        <taxon>Eukaryota</taxon>
        <taxon>Fungi</taxon>
        <taxon>Dikarya</taxon>
        <taxon>Basidiomycota</taxon>
        <taxon>Agaricomycotina</taxon>
        <taxon>Agaricomycetes</taxon>
        <taxon>Agaricomycetidae</taxon>
        <taxon>Agaricales</taxon>
        <taxon>Marasmiineae</taxon>
        <taxon>Mycenaceae</taxon>
        <taxon>Mycena</taxon>
    </lineage>
</organism>
<dbReference type="AlphaFoldDB" id="A0AAD6S2E9"/>